<dbReference type="RefSeq" id="WP_153448898.1">
    <property type="nucleotide sequence ID" value="NZ_CP045700.1"/>
</dbReference>
<gene>
    <name evidence="1" type="ORF">GFB47_15600</name>
</gene>
<dbReference type="AlphaFoldDB" id="A0A5Q0TMS6"/>
<sequence length="225" mass="25275">MRNAESSRHIALDDTAIQKVAIGEHAQILSQIYQPENNISIWQRKVSHDLEASIQAHLLQGLTVNIKKTVTPDSVKADIFPSLEDWECRDELIADISILVAMFCCLFELRHVGLRLATLDRAMCPRFHVDNVPCRLVTTYSGVGTQWLAHHEVNRKRLGAGNQGLPDHQSGLYPDSDSIQQLRMGDVALLKGEMWLGNEDSGLVHRSPELTAIDKTRLFLSLDFN</sequence>
<protein>
    <submittedName>
        <fullName evidence="1">DUF1826 domain-containing protein</fullName>
    </submittedName>
</protein>
<dbReference type="Proteomes" id="UP000348942">
    <property type="component" value="Chromosome 2"/>
</dbReference>
<dbReference type="InterPro" id="IPR014955">
    <property type="entry name" value="DUF1826"/>
</dbReference>
<dbReference type="Pfam" id="PF08856">
    <property type="entry name" value="DUF1826"/>
    <property type="match status" value="1"/>
</dbReference>
<evidence type="ECO:0000313" key="2">
    <source>
        <dbReference type="Proteomes" id="UP000348942"/>
    </source>
</evidence>
<dbReference type="EMBL" id="CP045700">
    <property type="protein sequence ID" value="QGA66809.1"/>
    <property type="molecule type" value="Genomic_DNA"/>
</dbReference>
<keyword evidence="2" id="KW-1185">Reference proteome</keyword>
<proteinExistence type="predicted"/>
<organism evidence="1 2">
    <name type="scientific">Vibrio algicola</name>
    <dbReference type="NCBI Taxonomy" id="2662262"/>
    <lineage>
        <taxon>Bacteria</taxon>
        <taxon>Pseudomonadati</taxon>
        <taxon>Pseudomonadota</taxon>
        <taxon>Gammaproteobacteria</taxon>
        <taxon>Vibrionales</taxon>
        <taxon>Vibrionaceae</taxon>
        <taxon>Vibrio</taxon>
    </lineage>
</organism>
<name>A0A5Q0TMS6_9VIBR</name>
<accession>A0A5Q0TMS6</accession>
<evidence type="ECO:0000313" key="1">
    <source>
        <dbReference type="EMBL" id="QGA66809.1"/>
    </source>
</evidence>
<reference evidence="1 2" key="1">
    <citation type="submission" date="2019-10" db="EMBL/GenBank/DDBJ databases">
        <title>Vibrio sp. nov., isolated from Coralline algae surface.</title>
        <authorList>
            <person name="Geng Y."/>
            <person name="Zhang X."/>
        </authorList>
    </citation>
    <scope>NUCLEOTIDE SEQUENCE [LARGE SCALE GENOMIC DNA]</scope>
    <source>
        <strain evidence="1 2">SM1977</strain>
    </source>
</reference>